<proteinExistence type="predicted"/>
<sequence length="36" mass="4021">MDFTRRVHPDPYGLVPAVIAREEDGSWAGRAAVRHS</sequence>
<evidence type="ECO:0000313" key="2">
    <source>
        <dbReference type="Proteomes" id="UP000546642"/>
    </source>
</evidence>
<gene>
    <name evidence="1" type="ORF">HNR23_004818</name>
</gene>
<dbReference type="AlphaFoldDB" id="A0A7W9YM95"/>
<keyword evidence="2" id="KW-1185">Reference proteome</keyword>
<organism evidence="1 2">
    <name type="scientific">Nocardiopsis mwathae</name>
    <dbReference type="NCBI Taxonomy" id="1472723"/>
    <lineage>
        <taxon>Bacteria</taxon>
        <taxon>Bacillati</taxon>
        <taxon>Actinomycetota</taxon>
        <taxon>Actinomycetes</taxon>
        <taxon>Streptosporangiales</taxon>
        <taxon>Nocardiopsidaceae</taxon>
        <taxon>Nocardiopsis</taxon>
    </lineage>
</organism>
<dbReference type="Proteomes" id="UP000546642">
    <property type="component" value="Unassembled WGS sequence"/>
</dbReference>
<reference evidence="1 2" key="1">
    <citation type="submission" date="2020-08" db="EMBL/GenBank/DDBJ databases">
        <title>Sequencing the genomes of 1000 actinobacteria strains.</title>
        <authorList>
            <person name="Klenk H.-P."/>
        </authorList>
    </citation>
    <scope>NUCLEOTIDE SEQUENCE [LARGE SCALE GENOMIC DNA]</scope>
    <source>
        <strain evidence="1 2">DSM 46659</strain>
    </source>
</reference>
<name>A0A7W9YM95_9ACTN</name>
<evidence type="ECO:0000313" key="1">
    <source>
        <dbReference type="EMBL" id="MBB6174758.1"/>
    </source>
</evidence>
<accession>A0A7W9YM95</accession>
<comment type="caution">
    <text evidence="1">The sequence shown here is derived from an EMBL/GenBank/DDBJ whole genome shotgun (WGS) entry which is preliminary data.</text>
</comment>
<protein>
    <submittedName>
        <fullName evidence="1">Uncharacterized protein</fullName>
    </submittedName>
</protein>
<dbReference type="EMBL" id="JACHDS010000001">
    <property type="protein sequence ID" value="MBB6174758.1"/>
    <property type="molecule type" value="Genomic_DNA"/>
</dbReference>